<protein>
    <submittedName>
        <fullName evidence="1">Uncharacterized protein</fullName>
    </submittedName>
</protein>
<sequence>MNEEMQQSDENIVISMDTSIEIKKEVFYMNKLNDDFASEDIIDTSMYVLNYNLNFNVKQLLQICDYYGIAKTMRQQKCNKDEIIMMLVDFEASEENSEIVTKRQLLWYYVNELKNDSFMKKYIFF</sequence>
<organism evidence="1">
    <name type="scientific">viral metagenome</name>
    <dbReference type="NCBI Taxonomy" id="1070528"/>
    <lineage>
        <taxon>unclassified sequences</taxon>
        <taxon>metagenomes</taxon>
        <taxon>organismal metagenomes</taxon>
    </lineage>
</organism>
<dbReference type="EMBL" id="MN739742">
    <property type="protein sequence ID" value="QHT24133.1"/>
    <property type="molecule type" value="Genomic_DNA"/>
</dbReference>
<reference evidence="1" key="1">
    <citation type="journal article" date="2020" name="Nature">
        <title>Giant virus diversity and host interactions through global metagenomics.</title>
        <authorList>
            <person name="Schulz F."/>
            <person name="Roux S."/>
            <person name="Paez-Espino D."/>
            <person name="Jungbluth S."/>
            <person name="Walsh D.A."/>
            <person name="Denef V.J."/>
            <person name="McMahon K.D."/>
            <person name="Konstantinidis K.T."/>
            <person name="Eloe-Fadrosh E.A."/>
            <person name="Kyrpides N.C."/>
            <person name="Woyke T."/>
        </authorList>
    </citation>
    <scope>NUCLEOTIDE SEQUENCE</scope>
    <source>
        <strain evidence="1">GVMAG-M-3300023179-132</strain>
    </source>
</reference>
<name>A0A6C0E6R5_9ZZZZ</name>
<proteinExistence type="predicted"/>
<evidence type="ECO:0000313" key="1">
    <source>
        <dbReference type="EMBL" id="QHT24133.1"/>
    </source>
</evidence>
<accession>A0A6C0E6R5</accession>
<dbReference type="AlphaFoldDB" id="A0A6C0E6R5"/>